<dbReference type="Proteomes" id="UP001472866">
    <property type="component" value="Chromosome 06"/>
</dbReference>
<organism evidence="1 2">
    <name type="scientific">Chloropicon roscoffensis</name>
    <dbReference type="NCBI Taxonomy" id="1461544"/>
    <lineage>
        <taxon>Eukaryota</taxon>
        <taxon>Viridiplantae</taxon>
        <taxon>Chlorophyta</taxon>
        <taxon>Chloropicophyceae</taxon>
        <taxon>Chloropicales</taxon>
        <taxon>Chloropicaceae</taxon>
        <taxon>Chloropicon</taxon>
    </lineage>
</organism>
<evidence type="ECO:0000313" key="1">
    <source>
        <dbReference type="EMBL" id="WZN62724.1"/>
    </source>
</evidence>
<name>A0AAX4PA08_9CHLO</name>
<dbReference type="InterPro" id="IPR021518">
    <property type="entry name" value="DUF3181"/>
</dbReference>
<protein>
    <submittedName>
        <fullName evidence="1">DUF3181 domain-containing protein</fullName>
    </submittedName>
</protein>
<dbReference type="AlphaFoldDB" id="A0AAX4PA08"/>
<proteinExistence type="predicted"/>
<dbReference type="EMBL" id="CP151506">
    <property type="protein sequence ID" value="WZN62724.1"/>
    <property type="molecule type" value="Genomic_DNA"/>
</dbReference>
<reference evidence="1 2" key="1">
    <citation type="submission" date="2024-03" db="EMBL/GenBank/DDBJ databases">
        <title>Complete genome sequence of the green alga Chloropicon roscoffensis RCC1871.</title>
        <authorList>
            <person name="Lemieux C."/>
            <person name="Pombert J.-F."/>
            <person name="Otis C."/>
            <person name="Turmel M."/>
        </authorList>
    </citation>
    <scope>NUCLEOTIDE SEQUENCE [LARGE SCALE GENOMIC DNA]</scope>
    <source>
        <strain evidence="1 2">RCC1871</strain>
    </source>
</reference>
<accession>A0AAX4PA08</accession>
<sequence>MVVLTMRAMRPLSGRPILQTPALRIACDPRRRPLAPRRAPPARAANFGKDEVLGSFVDLANFVSTEGVAKKLNAFEDLAYKLGGEVYVDVNGWHLYVKDIKVGGSSTVKMHNVLAQQIGEKVLASGRVDDAEVKAIMKAIPLSLGGGAVQVSLLDSIGKTCMYDLTRAIEDWMDDR</sequence>
<evidence type="ECO:0000313" key="2">
    <source>
        <dbReference type="Proteomes" id="UP001472866"/>
    </source>
</evidence>
<gene>
    <name evidence="1" type="ORF">HKI87_06g42660</name>
</gene>
<dbReference type="Pfam" id="PF11378">
    <property type="entry name" value="DUF3181"/>
    <property type="match status" value="1"/>
</dbReference>
<keyword evidence="2" id="KW-1185">Reference proteome</keyword>